<sequence length="160" mass="18751">MRFVRKHSHVGLLPDPCADDEDMDDGYVEKRNEKEWDIEFTELELASMLVYNILKQRRSIAKELAAVSYSWKPRFQYLVSVIRVFTRRLKEKLDEEAKKGDELDMKNSKLLTVANNVGFIANCFLVNICDLHAKISPSWIQRKRRISSGEIIAPHKRRRS</sequence>
<reference evidence="3" key="1">
    <citation type="submission" date="2017-02" db="UniProtKB">
        <authorList>
            <consortium name="WormBaseParasite"/>
        </authorList>
    </citation>
    <scope>IDENTIFICATION</scope>
</reference>
<gene>
    <name evidence="1" type="ORF">NBR_LOCUS20050</name>
</gene>
<name>A0A0N4YS27_NIPBR</name>
<reference evidence="1 2" key="2">
    <citation type="submission" date="2018-11" db="EMBL/GenBank/DDBJ databases">
        <authorList>
            <consortium name="Pathogen Informatics"/>
        </authorList>
    </citation>
    <scope>NUCLEOTIDE SEQUENCE [LARGE SCALE GENOMIC DNA]</scope>
</reference>
<evidence type="ECO:0000313" key="2">
    <source>
        <dbReference type="Proteomes" id="UP000271162"/>
    </source>
</evidence>
<proteinExistence type="predicted"/>
<protein>
    <submittedName>
        <fullName evidence="3">DDE Tnp4 domain-containing protein</fullName>
    </submittedName>
</protein>
<evidence type="ECO:0000313" key="3">
    <source>
        <dbReference type="WBParaSite" id="NBR_0002004901-mRNA-1"/>
    </source>
</evidence>
<evidence type="ECO:0000313" key="1">
    <source>
        <dbReference type="EMBL" id="VDL83786.1"/>
    </source>
</evidence>
<dbReference type="STRING" id="27835.A0A0N4YS27"/>
<dbReference type="AlphaFoldDB" id="A0A0N4YS27"/>
<keyword evidence="2" id="KW-1185">Reference proteome</keyword>
<dbReference type="WBParaSite" id="NBR_0002004901-mRNA-1">
    <property type="protein sequence ID" value="NBR_0002004901-mRNA-1"/>
    <property type="gene ID" value="NBR_0002004901"/>
</dbReference>
<dbReference type="Proteomes" id="UP000271162">
    <property type="component" value="Unassembled WGS sequence"/>
</dbReference>
<organism evidence="3">
    <name type="scientific">Nippostrongylus brasiliensis</name>
    <name type="common">Rat hookworm</name>
    <dbReference type="NCBI Taxonomy" id="27835"/>
    <lineage>
        <taxon>Eukaryota</taxon>
        <taxon>Metazoa</taxon>
        <taxon>Ecdysozoa</taxon>
        <taxon>Nematoda</taxon>
        <taxon>Chromadorea</taxon>
        <taxon>Rhabditida</taxon>
        <taxon>Rhabditina</taxon>
        <taxon>Rhabditomorpha</taxon>
        <taxon>Strongyloidea</taxon>
        <taxon>Heligmosomidae</taxon>
        <taxon>Nippostrongylus</taxon>
    </lineage>
</organism>
<accession>A0A0N4YS27</accession>
<dbReference type="EMBL" id="UYSL01024743">
    <property type="protein sequence ID" value="VDL83786.1"/>
    <property type="molecule type" value="Genomic_DNA"/>
</dbReference>